<comment type="similarity">
    <text evidence="2">Belongs to the SusD family.</text>
</comment>
<dbReference type="InterPro" id="IPR011990">
    <property type="entry name" value="TPR-like_helical_dom_sf"/>
</dbReference>
<dbReference type="Gene3D" id="1.25.40.390">
    <property type="match status" value="1"/>
</dbReference>
<keyword evidence="5" id="KW-0998">Cell outer membrane</keyword>
<keyword evidence="8" id="KW-1185">Reference proteome</keyword>
<proteinExistence type="inferred from homology"/>
<evidence type="ECO:0000256" key="3">
    <source>
        <dbReference type="ARBA" id="ARBA00022729"/>
    </source>
</evidence>
<dbReference type="SUPFAM" id="SSF48452">
    <property type="entry name" value="TPR-like"/>
    <property type="match status" value="1"/>
</dbReference>
<evidence type="ECO:0000256" key="1">
    <source>
        <dbReference type="ARBA" id="ARBA00004442"/>
    </source>
</evidence>
<evidence type="ECO:0000313" key="8">
    <source>
        <dbReference type="Proteomes" id="UP000679691"/>
    </source>
</evidence>
<evidence type="ECO:0000256" key="5">
    <source>
        <dbReference type="ARBA" id="ARBA00023237"/>
    </source>
</evidence>
<dbReference type="Pfam" id="PF07980">
    <property type="entry name" value="SusD_RagB"/>
    <property type="match status" value="1"/>
</dbReference>
<dbReference type="AlphaFoldDB" id="A0A8T4H5E9"/>
<reference evidence="7" key="1">
    <citation type="submission" date="2021-03" db="EMBL/GenBank/DDBJ databases">
        <authorList>
            <person name="Lu T."/>
            <person name="Wang Q."/>
            <person name="Han X."/>
        </authorList>
    </citation>
    <scope>NUCLEOTIDE SEQUENCE</scope>
    <source>
        <strain evidence="7">WQ 2009</strain>
    </source>
</reference>
<evidence type="ECO:0000259" key="6">
    <source>
        <dbReference type="Pfam" id="PF07980"/>
    </source>
</evidence>
<evidence type="ECO:0000313" key="7">
    <source>
        <dbReference type="EMBL" id="MBP3942242.1"/>
    </source>
</evidence>
<evidence type="ECO:0000256" key="4">
    <source>
        <dbReference type="ARBA" id="ARBA00023136"/>
    </source>
</evidence>
<gene>
    <name evidence="7" type="ORF">J5U18_01450</name>
</gene>
<comment type="caution">
    <text evidence="7">The sequence shown here is derived from an EMBL/GenBank/DDBJ whole genome shotgun (WGS) entry which is preliminary data.</text>
</comment>
<feature type="domain" description="RagB/SusD" evidence="6">
    <location>
        <begin position="300"/>
        <end position="647"/>
    </location>
</feature>
<dbReference type="Proteomes" id="UP000679691">
    <property type="component" value="Unassembled WGS sequence"/>
</dbReference>
<evidence type="ECO:0000256" key="2">
    <source>
        <dbReference type="ARBA" id="ARBA00006275"/>
    </source>
</evidence>
<keyword evidence="4" id="KW-0472">Membrane</keyword>
<comment type="subcellular location">
    <subcellularLocation>
        <location evidence="1">Cell outer membrane</location>
    </subcellularLocation>
</comment>
<dbReference type="PROSITE" id="PS51257">
    <property type="entry name" value="PROKAR_LIPOPROTEIN"/>
    <property type="match status" value="1"/>
</dbReference>
<sequence length="652" mass="73555">MNKKIFKYISFGLSLTALTMQSCNDKFLDLNPETELSKDNSLTSEMQLTLYLNNLYPKYILGHGTGWADGKTAPNIVGGSHLLASDFMTDNMVKFGNISSILDNTYVTPNAGSAVNWTWDDLRSVHYFLKNYSNALPSVNNDATRLKKYLGEAYFFKAMDYYRKIMLFGDVPWISSDLNIDSEELYKPRDSRKLVADSLLNTVNLAVANLDGVTGRADGRINQDMALFLKARIGLFEGSFRTYHQELQLQGTAKPFLDACIEACEKIIASGRYALYQGVENSYWKLFTLKKDPSADANKEAILAKVYDGTLVGHATQRYWDQNNSLSGARPAGGATRSLVDEYLCIDGKPIYLTGAAGNYSSNPLFKGYDGLWSEMENRDPRLKQTINYPGENRSLFNRTDGTTSLDKNGITYPRLSYNVGAGTSVTGYLPIKHWMADRVENEATTVGQQTAIEFRYAEVLLMLAEAKAILGTLTQDDLDKTINKLRQRAGFDFAKYPDSRLQLGNIPADPRLDEIYASKLAYSVSPIIREIRRERRVEMVLEDRRYEDLLRWKAGNLMTVPLRGMKFTEAKKKLYDGTNTQKPIIALKEVVDKDIFLDTEGFIIAYPRSNNIVNGTPVWADYRYYWPLPLYDLTLNGSKLTQNPGWLGANK</sequence>
<dbReference type="EMBL" id="JAGKSB010000001">
    <property type="protein sequence ID" value="MBP3942242.1"/>
    <property type="molecule type" value="Genomic_DNA"/>
</dbReference>
<dbReference type="GO" id="GO:0009279">
    <property type="term" value="C:cell outer membrane"/>
    <property type="evidence" value="ECO:0007669"/>
    <property type="project" value="UniProtKB-SubCell"/>
</dbReference>
<organism evidence="7 8">
    <name type="scientific">Rhinopithecimicrobium faecis</name>
    <dbReference type="NCBI Taxonomy" id="2820698"/>
    <lineage>
        <taxon>Bacteria</taxon>
        <taxon>Pseudomonadati</taxon>
        <taxon>Bacteroidota</taxon>
        <taxon>Sphingobacteriia</taxon>
        <taxon>Sphingobacteriales</taxon>
        <taxon>Sphingobacteriaceae</taxon>
        <taxon>Rhinopithecimicrobium</taxon>
    </lineage>
</organism>
<name>A0A8T4H5E9_9SPHI</name>
<accession>A0A8T4H5E9</accession>
<dbReference type="RefSeq" id="WP_353545723.1">
    <property type="nucleotide sequence ID" value="NZ_JAGKSB010000001.1"/>
</dbReference>
<keyword evidence="3" id="KW-0732">Signal</keyword>
<dbReference type="InterPro" id="IPR012944">
    <property type="entry name" value="SusD_RagB_dom"/>
</dbReference>
<protein>
    <submittedName>
        <fullName evidence="7">RagB/SusD family nutrient uptake outer membrane protein</fullName>
    </submittedName>
</protein>